<accession>A0A7G5IK77</accession>
<gene>
    <name evidence="1" type="ORF">H3309_04615</name>
</gene>
<organism evidence="1 2">
    <name type="scientific">Sandaracinobacteroides saxicola</name>
    <dbReference type="NCBI Taxonomy" id="2759707"/>
    <lineage>
        <taxon>Bacteria</taxon>
        <taxon>Pseudomonadati</taxon>
        <taxon>Pseudomonadota</taxon>
        <taxon>Alphaproteobacteria</taxon>
        <taxon>Sphingomonadales</taxon>
        <taxon>Sphingosinicellaceae</taxon>
        <taxon>Sandaracinobacteroides</taxon>
    </lineage>
</organism>
<proteinExistence type="predicted"/>
<dbReference type="Gene3D" id="2.30.30.110">
    <property type="match status" value="1"/>
</dbReference>
<reference evidence="1 2" key="1">
    <citation type="submission" date="2020-07" db="EMBL/GenBank/DDBJ databases">
        <title>Complete genome sequence for Sandaracinobacter sp. M6.</title>
        <authorList>
            <person name="Tang Y."/>
            <person name="Liu Q."/>
            <person name="Guo Z."/>
            <person name="Lei P."/>
            <person name="Huang B."/>
        </authorList>
    </citation>
    <scope>NUCLEOTIDE SEQUENCE [LARGE SCALE GENOMIC DNA]</scope>
    <source>
        <strain evidence="1 2">M6</strain>
    </source>
</reference>
<dbReference type="GO" id="GO:0016075">
    <property type="term" value="P:rRNA catabolic process"/>
    <property type="evidence" value="ECO:0007669"/>
    <property type="project" value="TreeGrafter"/>
</dbReference>
<keyword evidence="2" id="KW-1185">Reference proteome</keyword>
<dbReference type="KEGG" id="sand:H3309_04615"/>
<dbReference type="PANTHER" id="PTHR33988">
    <property type="entry name" value="ENDORIBONUCLEASE MAZF-RELATED"/>
    <property type="match status" value="1"/>
</dbReference>
<dbReference type="AlphaFoldDB" id="A0A7G5IK77"/>
<dbReference type="GO" id="GO:0004521">
    <property type="term" value="F:RNA endonuclease activity"/>
    <property type="evidence" value="ECO:0007669"/>
    <property type="project" value="TreeGrafter"/>
</dbReference>
<dbReference type="SUPFAM" id="SSF50118">
    <property type="entry name" value="Cell growth inhibitor/plasmid maintenance toxic component"/>
    <property type="match status" value="1"/>
</dbReference>
<dbReference type="EMBL" id="CP059851">
    <property type="protein sequence ID" value="QMW23769.1"/>
    <property type="molecule type" value="Genomic_DNA"/>
</dbReference>
<dbReference type="InterPro" id="IPR003477">
    <property type="entry name" value="PemK-like"/>
</dbReference>
<dbReference type="GO" id="GO:0006402">
    <property type="term" value="P:mRNA catabolic process"/>
    <property type="evidence" value="ECO:0007669"/>
    <property type="project" value="TreeGrafter"/>
</dbReference>
<dbReference type="GO" id="GO:0003677">
    <property type="term" value="F:DNA binding"/>
    <property type="evidence" value="ECO:0007669"/>
    <property type="project" value="InterPro"/>
</dbReference>
<name>A0A7G5IK77_9SPHN</name>
<dbReference type="PANTHER" id="PTHR33988:SF1">
    <property type="entry name" value="ENDORIBONUCLEASE MAZF7-RELATED"/>
    <property type="match status" value="1"/>
</dbReference>
<protein>
    <submittedName>
        <fullName evidence="1">Type II toxin-antitoxin system PemK/MazF family toxin</fullName>
    </submittedName>
</protein>
<dbReference type="InterPro" id="IPR011067">
    <property type="entry name" value="Plasmid_toxin/cell-grow_inhib"/>
</dbReference>
<evidence type="ECO:0000313" key="2">
    <source>
        <dbReference type="Proteomes" id="UP000515292"/>
    </source>
</evidence>
<sequence>MKRGELVIVREPHSPTSKARPCVIVQTNRALPDRSYLTICPLTTQLSDSSLFRVHVLPSDSNGLKRPSDVEVDLIYSVAVAHIGPTIGMLDRSTMVQVDAALRRWLEL</sequence>
<dbReference type="Proteomes" id="UP000515292">
    <property type="component" value="Chromosome"/>
</dbReference>
<dbReference type="RefSeq" id="WP_182297592.1">
    <property type="nucleotide sequence ID" value="NZ_CP059851.1"/>
</dbReference>
<dbReference type="Pfam" id="PF02452">
    <property type="entry name" value="PemK_toxin"/>
    <property type="match status" value="1"/>
</dbReference>
<evidence type="ECO:0000313" key="1">
    <source>
        <dbReference type="EMBL" id="QMW23769.1"/>
    </source>
</evidence>